<dbReference type="InterPro" id="IPR001611">
    <property type="entry name" value="Leu-rich_rpt"/>
</dbReference>
<feature type="region of interest" description="Disordered" evidence="3">
    <location>
        <begin position="461"/>
        <end position="504"/>
    </location>
</feature>
<organism evidence="5 6">
    <name type="scientific">Rotaria magnacalcarata</name>
    <dbReference type="NCBI Taxonomy" id="392030"/>
    <lineage>
        <taxon>Eukaryota</taxon>
        <taxon>Metazoa</taxon>
        <taxon>Spiralia</taxon>
        <taxon>Gnathifera</taxon>
        <taxon>Rotifera</taxon>
        <taxon>Eurotatoria</taxon>
        <taxon>Bdelloidea</taxon>
        <taxon>Philodinida</taxon>
        <taxon>Philodinidae</taxon>
        <taxon>Rotaria</taxon>
    </lineage>
</organism>
<proteinExistence type="predicted"/>
<dbReference type="PROSITE" id="PS51450">
    <property type="entry name" value="LRR"/>
    <property type="match status" value="2"/>
</dbReference>
<evidence type="ECO:0000256" key="3">
    <source>
        <dbReference type="SAM" id="MobiDB-lite"/>
    </source>
</evidence>
<evidence type="ECO:0000256" key="1">
    <source>
        <dbReference type="ARBA" id="ARBA00022614"/>
    </source>
</evidence>
<dbReference type="EMBL" id="CAJNRE010004558">
    <property type="protein sequence ID" value="CAF2036612.1"/>
    <property type="molecule type" value="Genomic_DNA"/>
</dbReference>
<evidence type="ECO:0000313" key="5">
    <source>
        <dbReference type="EMBL" id="CAF2036612.1"/>
    </source>
</evidence>
<reference evidence="5" key="1">
    <citation type="submission" date="2021-02" db="EMBL/GenBank/DDBJ databases">
        <authorList>
            <person name="Nowell W R."/>
        </authorList>
    </citation>
    <scope>NUCLEOTIDE SEQUENCE</scope>
</reference>
<accession>A0A816NMS9</accession>
<dbReference type="Gene3D" id="3.80.10.10">
    <property type="entry name" value="Ribonuclease Inhibitor"/>
    <property type="match status" value="2"/>
</dbReference>
<keyword evidence="2" id="KW-0677">Repeat</keyword>
<evidence type="ECO:0000256" key="2">
    <source>
        <dbReference type="ARBA" id="ARBA00022737"/>
    </source>
</evidence>
<keyword evidence="4" id="KW-0472">Membrane</keyword>
<keyword evidence="1" id="KW-0433">Leucine-rich repeat</keyword>
<feature type="compositionally biased region" description="Polar residues" evidence="3">
    <location>
        <begin position="485"/>
        <end position="504"/>
    </location>
</feature>
<dbReference type="SUPFAM" id="SSF52058">
    <property type="entry name" value="L domain-like"/>
    <property type="match status" value="1"/>
</dbReference>
<dbReference type="AlphaFoldDB" id="A0A816NMS9"/>
<dbReference type="PANTHER" id="PTHR24366:SF96">
    <property type="entry name" value="LEUCINE RICH REPEAT CONTAINING 53"/>
    <property type="match status" value="1"/>
</dbReference>
<name>A0A816NMS9_9BILA</name>
<dbReference type="Pfam" id="PF13855">
    <property type="entry name" value="LRR_8"/>
    <property type="match status" value="1"/>
</dbReference>
<gene>
    <name evidence="5" type="ORF">MBJ925_LOCUS10813</name>
</gene>
<keyword evidence="4" id="KW-1133">Transmembrane helix</keyword>
<dbReference type="SMART" id="SM00369">
    <property type="entry name" value="LRR_TYP"/>
    <property type="match status" value="5"/>
</dbReference>
<evidence type="ECO:0000256" key="4">
    <source>
        <dbReference type="SAM" id="Phobius"/>
    </source>
</evidence>
<comment type="caution">
    <text evidence="5">The sequence shown here is derived from an EMBL/GenBank/DDBJ whole genome shotgun (WGS) entry which is preliminary data.</text>
</comment>
<sequence length="504" mass="57708">MLFIKSNVMSDDRFITTNNSTLSILANEQPCIYCQTTACHCPSTQLILNCSSFVFNLPLIENCTEMIIWKTIDFSLRNLTSLDLHSLLSLRMERLLLKSNLITYIYDNIFDSLGDILIEIDLEMNQLSNLSSKWLTSKLTHLQKLNLAFNRFEFFDNIHDIQLSNLQELNLSHNQIHSFPNKIYQWISLTKLDLSFNKLLSIPRFALDGLNELIWLSLASNSKLNCVVQDSFKYLKSLKYLDLSHTNLLNLDACIFIQLIGLQSFSIELQSVNCTSCWLYIARKKSPQIFGHCLDDKKIQRIDSLTDEQIKNSCSQSSIDCTIDYCDPGSMKHHQQKLDTPFSLATTPSLTKKRTVQLIFATLFSIITLSIAIAFIILLIRRKQNKKILCCDLSQTTTITTTTTTTTTTAEETRRRRQQIIDKNPGVIESVVTHGANMNVPSHPHENYAYCNDENSNNKRKLYNPMFADSPTSDIRLQQQQQQQSIMVSNDTTSQSSQLYSENL</sequence>
<evidence type="ECO:0000313" key="6">
    <source>
        <dbReference type="Proteomes" id="UP000663824"/>
    </source>
</evidence>
<dbReference type="InterPro" id="IPR003591">
    <property type="entry name" value="Leu-rich_rpt_typical-subtyp"/>
</dbReference>
<protein>
    <submittedName>
        <fullName evidence="5">Uncharacterized protein</fullName>
    </submittedName>
</protein>
<dbReference type="Pfam" id="PF00560">
    <property type="entry name" value="LRR_1"/>
    <property type="match status" value="1"/>
</dbReference>
<dbReference type="InterPro" id="IPR032675">
    <property type="entry name" value="LRR_dom_sf"/>
</dbReference>
<feature type="transmembrane region" description="Helical" evidence="4">
    <location>
        <begin position="358"/>
        <end position="380"/>
    </location>
</feature>
<dbReference type="PANTHER" id="PTHR24366">
    <property type="entry name" value="IG(IMMUNOGLOBULIN) AND LRR(LEUCINE RICH REPEAT) DOMAINS"/>
    <property type="match status" value="1"/>
</dbReference>
<keyword evidence="4" id="KW-0812">Transmembrane</keyword>
<dbReference type="Proteomes" id="UP000663824">
    <property type="component" value="Unassembled WGS sequence"/>
</dbReference>